<dbReference type="OrthoDB" id="581883at2"/>
<evidence type="ECO:0000313" key="1">
    <source>
        <dbReference type="EMBL" id="EMY77062.1"/>
    </source>
</evidence>
<dbReference type="Proteomes" id="UP000012313">
    <property type="component" value="Unassembled WGS sequence"/>
</dbReference>
<protein>
    <submittedName>
        <fullName evidence="1">Uncharacterized protein</fullName>
    </submittedName>
</protein>
<dbReference type="RefSeq" id="WP_003005643.1">
    <property type="nucleotide sequence ID" value="NZ_AOHC02000040.1"/>
</dbReference>
<dbReference type="EMBL" id="AOHC02000040">
    <property type="protein sequence ID" value="EMY77062.1"/>
    <property type="molecule type" value="Genomic_DNA"/>
</dbReference>
<gene>
    <name evidence="1" type="ORF">LEP1GSC060_0073</name>
</gene>
<accession>N1WIA1</accession>
<reference evidence="1" key="1">
    <citation type="submission" date="2013-03" db="EMBL/GenBank/DDBJ databases">
        <authorList>
            <person name="Harkins D.M."/>
            <person name="Durkin A.S."/>
            <person name="Brinkac L.M."/>
            <person name="Haft D.H."/>
            <person name="Selengut J.D."/>
            <person name="Sanka R."/>
            <person name="DePew J."/>
            <person name="Purushe J."/>
            <person name="Hartskeerl R.A."/>
            <person name="Ahmed A."/>
            <person name="van der Linden H."/>
            <person name="Goris M.G.A."/>
            <person name="Vinetz J.M."/>
            <person name="Sutton G.G."/>
            <person name="Nierman W.C."/>
            <person name="Fouts D.E."/>
        </authorList>
    </citation>
    <scope>NUCLEOTIDE SEQUENCE [LARGE SCALE GENOMIC DNA]</scope>
    <source>
        <strain evidence="1">ICFT</strain>
    </source>
</reference>
<name>N1WIA1_9LEPT</name>
<evidence type="ECO:0000313" key="2">
    <source>
        <dbReference type="Proteomes" id="UP000012313"/>
    </source>
</evidence>
<keyword evidence="2" id="KW-1185">Reference proteome</keyword>
<dbReference type="AlphaFoldDB" id="N1WIA1"/>
<sequence>MGKTQSLSCFDIFEKCVQAIHSGKLIESVSAKDKEFHFQNWFQDRLAEASFHYESSGRNTYPDFNLVESPEGYEVKGLAWPGRERDYDSNSQVPSGYHNGRTIFYLFGRYPADMTEYPISKDGNRKYPVIDLVLCHGDFLNADHEYVHKNKSVKGFGSYGDIMIRDRKMYVAPTPFALIEGTTGLSTLILPADFKSDTRYQEVGNLIRKEADKLVVGCKFDLRDNSLLTETIINQNAGKEHHFKAYRLKNQSDKSVRMAPIS</sequence>
<comment type="caution">
    <text evidence="1">The sequence shown here is derived from an EMBL/GenBank/DDBJ whole genome shotgun (WGS) entry which is preliminary data.</text>
</comment>
<organism evidence="1 2">
    <name type="scientific">Leptospira weilii serovar Ranarum str. ICFT</name>
    <dbReference type="NCBI Taxonomy" id="1218598"/>
    <lineage>
        <taxon>Bacteria</taxon>
        <taxon>Pseudomonadati</taxon>
        <taxon>Spirochaetota</taxon>
        <taxon>Spirochaetia</taxon>
        <taxon>Leptospirales</taxon>
        <taxon>Leptospiraceae</taxon>
        <taxon>Leptospira</taxon>
    </lineage>
</organism>
<proteinExistence type="predicted"/>